<keyword evidence="3" id="KW-0645">Protease</keyword>
<keyword evidence="3" id="KW-0812">Transmembrane</keyword>
<dbReference type="Proteomes" id="UP001199054">
    <property type="component" value="Unassembled WGS sequence"/>
</dbReference>
<gene>
    <name evidence="5" type="primary">lepB</name>
    <name evidence="5" type="ORF">LG632_27880</name>
</gene>
<evidence type="ECO:0000256" key="2">
    <source>
        <dbReference type="ARBA" id="ARBA00009370"/>
    </source>
</evidence>
<dbReference type="NCBIfam" id="TIGR02227">
    <property type="entry name" value="sigpep_I_bact"/>
    <property type="match status" value="1"/>
</dbReference>
<protein>
    <recommendedName>
        <fullName evidence="3">Signal peptidase I</fullName>
        <ecNumber evidence="3">3.4.21.89</ecNumber>
    </recommendedName>
</protein>
<comment type="catalytic activity">
    <reaction evidence="3">
        <text>Cleavage of hydrophobic, N-terminal signal or leader sequences from secreted and periplasmic proteins.</text>
        <dbReference type="EC" id="3.4.21.89"/>
    </reaction>
</comment>
<organism evidence="5 6">
    <name type="scientific">Streptomyces antimicrobicus</name>
    <dbReference type="NCBI Taxonomy" id="2883108"/>
    <lineage>
        <taxon>Bacteria</taxon>
        <taxon>Bacillati</taxon>
        <taxon>Actinomycetota</taxon>
        <taxon>Actinomycetes</taxon>
        <taxon>Kitasatosporales</taxon>
        <taxon>Streptomycetaceae</taxon>
        <taxon>Streptomyces</taxon>
    </lineage>
</organism>
<evidence type="ECO:0000259" key="4">
    <source>
        <dbReference type="Pfam" id="PF10502"/>
    </source>
</evidence>
<evidence type="ECO:0000256" key="3">
    <source>
        <dbReference type="RuleBase" id="RU362042"/>
    </source>
</evidence>
<feature type="domain" description="Peptidase S26" evidence="4">
    <location>
        <begin position="27"/>
        <end position="178"/>
    </location>
</feature>
<proteinExistence type="inferred from homology"/>
<dbReference type="PRINTS" id="PR00727">
    <property type="entry name" value="LEADERPTASE"/>
</dbReference>
<keyword evidence="3" id="KW-0472">Membrane</keyword>
<dbReference type="GO" id="GO:0009003">
    <property type="term" value="F:signal peptidase activity"/>
    <property type="evidence" value="ECO:0007669"/>
    <property type="project" value="UniProtKB-EC"/>
</dbReference>
<comment type="caution">
    <text evidence="3">Lacks conserved residue(s) required for the propagation of feature annotation.</text>
</comment>
<dbReference type="PANTHER" id="PTHR43390:SF1">
    <property type="entry name" value="CHLOROPLAST PROCESSING PEPTIDASE"/>
    <property type="match status" value="1"/>
</dbReference>
<dbReference type="InterPro" id="IPR036286">
    <property type="entry name" value="LexA/Signal_pep-like_sf"/>
</dbReference>
<keyword evidence="3 5" id="KW-0378">Hydrolase</keyword>
<comment type="similarity">
    <text evidence="2 3">Belongs to the peptidase S26 family.</text>
</comment>
<dbReference type="SUPFAM" id="SSF51306">
    <property type="entry name" value="LexA/Signal peptidase"/>
    <property type="match status" value="1"/>
</dbReference>
<dbReference type="EMBL" id="JAJAUY010000183">
    <property type="protein sequence ID" value="MCB5183161.1"/>
    <property type="molecule type" value="Genomic_DNA"/>
</dbReference>
<dbReference type="CDD" id="cd06530">
    <property type="entry name" value="S26_SPase_I"/>
    <property type="match status" value="1"/>
</dbReference>
<name>A0ABS8BEW4_9ACTN</name>
<reference evidence="5 6" key="1">
    <citation type="submission" date="2021-10" db="EMBL/GenBank/DDBJ databases">
        <title>Streptomyces sp. strain SMC 277, a novel streptomycete isolated from soil.</title>
        <authorList>
            <person name="Chanama M."/>
        </authorList>
    </citation>
    <scope>NUCLEOTIDE SEQUENCE [LARGE SCALE GENOMIC DNA]</scope>
    <source>
        <strain evidence="5 6">SMC 277</strain>
    </source>
</reference>
<feature type="transmembrane region" description="Helical" evidence="3">
    <location>
        <begin position="183"/>
        <end position="210"/>
    </location>
</feature>
<evidence type="ECO:0000256" key="1">
    <source>
        <dbReference type="ARBA" id="ARBA00004401"/>
    </source>
</evidence>
<dbReference type="EC" id="3.4.21.89" evidence="3"/>
<comment type="subcellular location">
    <subcellularLocation>
        <location evidence="1">Cell membrane</location>
        <topology evidence="1">Single-pass type II membrane protein</topology>
    </subcellularLocation>
    <subcellularLocation>
        <location evidence="3">Membrane</location>
        <topology evidence="3">Single-pass type II membrane protein</topology>
    </subcellularLocation>
</comment>
<dbReference type="RefSeq" id="WP_226730366.1">
    <property type="nucleotide sequence ID" value="NZ_JAJAUY010000183.1"/>
</dbReference>
<dbReference type="Pfam" id="PF10502">
    <property type="entry name" value="Peptidase_S26"/>
    <property type="match status" value="1"/>
</dbReference>
<dbReference type="InterPro" id="IPR019533">
    <property type="entry name" value="Peptidase_S26"/>
</dbReference>
<evidence type="ECO:0000313" key="5">
    <source>
        <dbReference type="EMBL" id="MCB5183161.1"/>
    </source>
</evidence>
<accession>A0ABS8BEW4</accession>
<dbReference type="InterPro" id="IPR000223">
    <property type="entry name" value="Pept_S26A_signal_pept_1"/>
</dbReference>
<keyword evidence="6" id="KW-1185">Reference proteome</keyword>
<sequence length="231" mass="24199">MERGPGRGLGIWAVVLLVVGALGVLAPVVLTVALGQRPVDTRTMRSDHMDPTYRRGDRLFLAGADGGSAPVARGDVVLFSSSEWGPGDHVERVVALGGDRISYRRGDAALLLNGRPLAEPYLKDHRTPATVDFDVVVPEGRMFLMGDNRVNSADSSYRRSTGRDGTVALSAVTGKAVARPTTLIVLGGVGLCGVLVFLAGGGLGTAALLVRRRARGRRAVPVGPYGPVPGR</sequence>
<feature type="transmembrane region" description="Helical" evidence="3">
    <location>
        <begin position="12"/>
        <end position="35"/>
    </location>
</feature>
<evidence type="ECO:0000313" key="6">
    <source>
        <dbReference type="Proteomes" id="UP001199054"/>
    </source>
</evidence>
<keyword evidence="3" id="KW-1133">Transmembrane helix</keyword>
<dbReference type="PANTHER" id="PTHR43390">
    <property type="entry name" value="SIGNAL PEPTIDASE I"/>
    <property type="match status" value="1"/>
</dbReference>
<dbReference type="Gene3D" id="2.10.109.10">
    <property type="entry name" value="Umud Fragment, subunit A"/>
    <property type="match status" value="1"/>
</dbReference>
<comment type="caution">
    <text evidence="5">The sequence shown here is derived from an EMBL/GenBank/DDBJ whole genome shotgun (WGS) entry which is preliminary data.</text>
</comment>